<proteinExistence type="predicted"/>
<protein>
    <submittedName>
        <fullName evidence="1">Uncharacterized protein</fullName>
    </submittedName>
</protein>
<dbReference type="EMBL" id="GGEC01007078">
    <property type="protein sequence ID" value="MBW87561.1"/>
    <property type="molecule type" value="Transcribed_RNA"/>
</dbReference>
<accession>A0A2P2J290</accession>
<organism evidence="1">
    <name type="scientific">Rhizophora mucronata</name>
    <name type="common">Asiatic mangrove</name>
    <dbReference type="NCBI Taxonomy" id="61149"/>
    <lineage>
        <taxon>Eukaryota</taxon>
        <taxon>Viridiplantae</taxon>
        <taxon>Streptophyta</taxon>
        <taxon>Embryophyta</taxon>
        <taxon>Tracheophyta</taxon>
        <taxon>Spermatophyta</taxon>
        <taxon>Magnoliopsida</taxon>
        <taxon>eudicotyledons</taxon>
        <taxon>Gunneridae</taxon>
        <taxon>Pentapetalae</taxon>
        <taxon>rosids</taxon>
        <taxon>fabids</taxon>
        <taxon>Malpighiales</taxon>
        <taxon>Rhizophoraceae</taxon>
        <taxon>Rhizophora</taxon>
    </lineage>
</organism>
<reference evidence="1" key="1">
    <citation type="submission" date="2018-02" db="EMBL/GenBank/DDBJ databases">
        <title>Rhizophora mucronata_Transcriptome.</title>
        <authorList>
            <person name="Meera S.P."/>
            <person name="Sreeshan A."/>
            <person name="Augustine A."/>
        </authorList>
    </citation>
    <scope>NUCLEOTIDE SEQUENCE</scope>
    <source>
        <tissue evidence="1">Leaf</tissue>
    </source>
</reference>
<sequence length="27" mass="2964">MKQKTIDTCLNQTTGIPHTTTCANELT</sequence>
<evidence type="ECO:0000313" key="1">
    <source>
        <dbReference type="EMBL" id="MBW87561.1"/>
    </source>
</evidence>
<name>A0A2P2J290_RHIMU</name>
<dbReference type="AlphaFoldDB" id="A0A2P2J290"/>